<dbReference type="InterPro" id="IPR036640">
    <property type="entry name" value="ABC1_TM_sf"/>
</dbReference>
<feature type="domain" description="ABC transporter" evidence="10">
    <location>
        <begin position="335"/>
        <end position="570"/>
    </location>
</feature>
<dbReference type="InterPro" id="IPR039421">
    <property type="entry name" value="Type_1_exporter"/>
</dbReference>
<evidence type="ECO:0000313" key="12">
    <source>
        <dbReference type="EMBL" id="RBP01634.1"/>
    </source>
</evidence>
<evidence type="ECO:0000256" key="8">
    <source>
        <dbReference type="ARBA" id="ARBA00023136"/>
    </source>
</evidence>
<dbReference type="AlphaFoldDB" id="A0A366EGX7"/>
<keyword evidence="5" id="KW-0547">Nucleotide-binding</keyword>
<dbReference type="SUPFAM" id="SSF52540">
    <property type="entry name" value="P-loop containing nucleoside triphosphate hydrolases"/>
    <property type="match status" value="1"/>
</dbReference>
<accession>A0A366EGX7</accession>
<feature type="transmembrane region" description="Helical" evidence="9">
    <location>
        <begin position="157"/>
        <end position="176"/>
    </location>
</feature>
<evidence type="ECO:0000259" key="10">
    <source>
        <dbReference type="PROSITE" id="PS50893"/>
    </source>
</evidence>
<dbReference type="Proteomes" id="UP000252254">
    <property type="component" value="Unassembled WGS sequence"/>
</dbReference>
<evidence type="ECO:0000256" key="2">
    <source>
        <dbReference type="ARBA" id="ARBA00022448"/>
    </source>
</evidence>
<keyword evidence="13" id="KW-1185">Reference proteome</keyword>
<dbReference type="Pfam" id="PF00005">
    <property type="entry name" value="ABC_tran"/>
    <property type="match status" value="1"/>
</dbReference>
<evidence type="ECO:0000259" key="11">
    <source>
        <dbReference type="PROSITE" id="PS50929"/>
    </source>
</evidence>
<keyword evidence="4 9" id="KW-0812">Transmembrane</keyword>
<dbReference type="InterPro" id="IPR003439">
    <property type="entry name" value="ABC_transporter-like_ATP-bd"/>
</dbReference>
<dbReference type="FunFam" id="3.40.50.300:FF:000221">
    <property type="entry name" value="Multidrug ABC transporter ATP-binding protein"/>
    <property type="match status" value="1"/>
</dbReference>
<feature type="transmembrane region" description="Helical" evidence="9">
    <location>
        <begin position="131"/>
        <end position="151"/>
    </location>
</feature>
<dbReference type="PANTHER" id="PTHR24221">
    <property type="entry name" value="ATP-BINDING CASSETTE SUB-FAMILY B"/>
    <property type="match status" value="1"/>
</dbReference>
<evidence type="ECO:0000256" key="1">
    <source>
        <dbReference type="ARBA" id="ARBA00004651"/>
    </source>
</evidence>
<feature type="transmembrane region" description="Helical" evidence="9">
    <location>
        <begin position="236"/>
        <end position="257"/>
    </location>
</feature>
<dbReference type="GO" id="GO:0140359">
    <property type="term" value="F:ABC-type transporter activity"/>
    <property type="evidence" value="ECO:0007669"/>
    <property type="project" value="InterPro"/>
</dbReference>
<dbReference type="GO" id="GO:0042883">
    <property type="term" value="P:cysteine transport"/>
    <property type="evidence" value="ECO:0007669"/>
    <property type="project" value="InterPro"/>
</dbReference>
<keyword evidence="6 12" id="KW-0067">ATP-binding</keyword>
<keyword evidence="7 9" id="KW-1133">Transmembrane helix</keyword>
<evidence type="ECO:0000256" key="9">
    <source>
        <dbReference type="SAM" id="Phobius"/>
    </source>
</evidence>
<keyword evidence="2" id="KW-0813">Transport</keyword>
<reference evidence="12 13" key="1">
    <citation type="submission" date="2018-06" db="EMBL/GenBank/DDBJ databases">
        <title>Genomic Encyclopedia of Type Strains, Phase IV (KMG-IV): sequencing the most valuable type-strain genomes for metagenomic binning, comparative biology and taxonomic classification.</title>
        <authorList>
            <person name="Goeker M."/>
        </authorList>
    </citation>
    <scope>NUCLEOTIDE SEQUENCE [LARGE SCALE GENOMIC DNA]</scope>
    <source>
        <strain evidence="12 13">DSM 15140</strain>
    </source>
</reference>
<dbReference type="PROSITE" id="PS00211">
    <property type="entry name" value="ABC_TRANSPORTER_1"/>
    <property type="match status" value="1"/>
</dbReference>
<gene>
    <name evidence="12" type="ORF">DES48_101374</name>
</gene>
<dbReference type="InterPro" id="IPR011527">
    <property type="entry name" value="ABC1_TM_dom"/>
</dbReference>
<evidence type="ECO:0000256" key="5">
    <source>
        <dbReference type="ARBA" id="ARBA00022741"/>
    </source>
</evidence>
<dbReference type="GO" id="GO:0016887">
    <property type="term" value="F:ATP hydrolysis activity"/>
    <property type="evidence" value="ECO:0007669"/>
    <property type="project" value="InterPro"/>
</dbReference>
<dbReference type="RefSeq" id="WP_113866372.1">
    <property type="nucleotide sequence ID" value="NZ_BAABQN010000001.1"/>
</dbReference>
<keyword evidence="3" id="KW-1003">Cell membrane</keyword>
<name>A0A366EGX7_9BACI</name>
<dbReference type="InterPro" id="IPR003593">
    <property type="entry name" value="AAA+_ATPase"/>
</dbReference>
<dbReference type="GO" id="GO:0005886">
    <property type="term" value="C:plasma membrane"/>
    <property type="evidence" value="ECO:0007669"/>
    <property type="project" value="UniProtKB-SubCell"/>
</dbReference>
<dbReference type="GO" id="GO:0005524">
    <property type="term" value="F:ATP binding"/>
    <property type="evidence" value="ECO:0007669"/>
    <property type="project" value="UniProtKB-KW"/>
</dbReference>
<dbReference type="InterPro" id="IPR017871">
    <property type="entry name" value="ABC_transporter-like_CS"/>
</dbReference>
<dbReference type="Gene3D" id="3.40.50.300">
    <property type="entry name" value="P-loop containing nucleotide triphosphate hydrolases"/>
    <property type="match status" value="1"/>
</dbReference>
<feature type="transmembrane region" description="Helical" evidence="9">
    <location>
        <begin position="15"/>
        <end position="36"/>
    </location>
</feature>
<evidence type="ECO:0000256" key="6">
    <source>
        <dbReference type="ARBA" id="ARBA00022840"/>
    </source>
</evidence>
<sequence length="576" mass="64027">MNQIKQSLQMHKLRLIMLAFLTLLLGTSIIIQALAITYVVNGIYIDDVSFLSIVKWLIILFGALLIRATADYLSKKIGISIASHVKKQTRVRLLNKYRNEITSMENRGQTGEKVSLLLDGVDEMDSFYSQFIPQVMQSAFVPLLTLIIIFTQHMNSGIILMVTAPFIPIYMIVIGIQTQKKSEEKLDKMAAFSGTFLDTLKGLVTLKLFNRTDQKKKEIERSSLGFRDTTMDILKIAFTQSFMLEVISMLSIGIVALEIAFQLVLYNGITFFTAFFVLILVPEFYTALKELGTTFHNGRSSMGAAKKVFESFETSVVPVKWGNQVFENSDQVPTIVLENVTFRYGADRFALEDISFICHPNEKIAIVGPSGAGKSTLLNLFAGMISPEQGQLTINGESLLTYTEASWLNQVSYISQDPYIFAGTIRENIAIGASESITDEDVKDAARKAGIATLIDSLPETYQTYIGEGGRGLSSGEKQRVAIARAFIKQPNVVLLDEPTRGLDLQTERILQQSTKELQTFGTVITIAHRLHTIKDADKIVFLQEGRITGNGTHDELYAALPAYREMVTIQQGGTA</sequence>
<dbReference type="NCBIfam" id="TIGR02857">
    <property type="entry name" value="CydD"/>
    <property type="match status" value="1"/>
</dbReference>
<evidence type="ECO:0000256" key="7">
    <source>
        <dbReference type="ARBA" id="ARBA00022989"/>
    </source>
</evidence>
<dbReference type="PROSITE" id="PS50893">
    <property type="entry name" value="ABC_TRANSPORTER_2"/>
    <property type="match status" value="1"/>
</dbReference>
<protein>
    <submittedName>
        <fullName evidence="12">ATP-binding cassette subfamily C protein CydD</fullName>
    </submittedName>
</protein>
<dbReference type="EMBL" id="QNRI01000001">
    <property type="protein sequence ID" value="RBP01634.1"/>
    <property type="molecule type" value="Genomic_DNA"/>
</dbReference>
<dbReference type="OrthoDB" id="9806127at2"/>
<feature type="domain" description="ABC transmembrane type-1" evidence="11">
    <location>
        <begin position="16"/>
        <end position="300"/>
    </location>
</feature>
<comment type="subcellular location">
    <subcellularLocation>
        <location evidence="1">Cell membrane</location>
        <topology evidence="1">Multi-pass membrane protein</topology>
    </subcellularLocation>
</comment>
<dbReference type="PANTHER" id="PTHR24221:SF261">
    <property type="entry name" value="GLUTATHIONE_L-CYSTEINE TRANSPORT SYSTEM ATP-BINDING_PERMEASE PROTEIN CYDD"/>
    <property type="match status" value="1"/>
</dbReference>
<evidence type="ECO:0000256" key="4">
    <source>
        <dbReference type="ARBA" id="ARBA00022692"/>
    </source>
</evidence>
<evidence type="ECO:0000256" key="3">
    <source>
        <dbReference type="ARBA" id="ARBA00022475"/>
    </source>
</evidence>
<keyword evidence="8 9" id="KW-0472">Membrane</keyword>
<evidence type="ECO:0000313" key="13">
    <source>
        <dbReference type="Proteomes" id="UP000252254"/>
    </source>
</evidence>
<dbReference type="SMART" id="SM00382">
    <property type="entry name" value="AAA"/>
    <property type="match status" value="1"/>
</dbReference>
<organism evidence="12 13">
    <name type="scientific">Paraliobacillus ryukyuensis</name>
    <dbReference type="NCBI Taxonomy" id="200904"/>
    <lineage>
        <taxon>Bacteria</taxon>
        <taxon>Bacillati</taxon>
        <taxon>Bacillota</taxon>
        <taxon>Bacilli</taxon>
        <taxon>Bacillales</taxon>
        <taxon>Bacillaceae</taxon>
        <taxon>Paraliobacillus</taxon>
    </lineage>
</organism>
<dbReference type="CDD" id="cd18584">
    <property type="entry name" value="ABC_6TM_AarD_CydD"/>
    <property type="match status" value="1"/>
</dbReference>
<dbReference type="GO" id="GO:0034040">
    <property type="term" value="F:ATPase-coupled lipid transmembrane transporter activity"/>
    <property type="evidence" value="ECO:0007669"/>
    <property type="project" value="TreeGrafter"/>
</dbReference>
<comment type="caution">
    <text evidence="12">The sequence shown here is derived from an EMBL/GenBank/DDBJ whole genome shotgun (WGS) entry which is preliminary data.</text>
</comment>
<dbReference type="Gene3D" id="1.20.1560.10">
    <property type="entry name" value="ABC transporter type 1, transmembrane domain"/>
    <property type="match status" value="1"/>
</dbReference>
<dbReference type="InterPro" id="IPR027417">
    <property type="entry name" value="P-loop_NTPase"/>
</dbReference>
<feature type="transmembrane region" description="Helical" evidence="9">
    <location>
        <begin position="48"/>
        <end position="66"/>
    </location>
</feature>
<dbReference type="InterPro" id="IPR014216">
    <property type="entry name" value="ABC_transptr_CydD"/>
</dbReference>
<dbReference type="Pfam" id="PF00664">
    <property type="entry name" value="ABC_membrane"/>
    <property type="match status" value="1"/>
</dbReference>
<dbReference type="PROSITE" id="PS50929">
    <property type="entry name" value="ABC_TM1F"/>
    <property type="match status" value="1"/>
</dbReference>
<feature type="transmembrane region" description="Helical" evidence="9">
    <location>
        <begin position="263"/>
        <end position="281"/>
    </location>
</feature>
<dbReference type="SUPFAM" id="SSF90123">
    <property type="entry name" value="ABC transporter transmembrane region"/>
    <property type="match status" value="1"/>
</dbReference>
<proteinExistence type="predicted"/>
<dbReference type="STRING" id="200904.GCA_900168775_01739"/>